<evidence type="ECO:0000313" key="2">
    <source>
        <dbReference type="Proteomes" id="UP000184171"/>
    </source>
</evidence>
<sequence length="67" mass="7685">MKKLLTIFLFFGICACAPKPPCCNNKAEGMRPINPEYVTTEQMAAWEKQKQDEHLAALNDQETFHEN</sequence>
<protein>
    <recommendedName>
        <fullName evidence="3">Lipoprotein</fullName>
    </recommendedName>
</protein>
<dbReference type="PROSITE" id="PS51257">
    <property type="entry name" value="PROKAR_LIPOPROTEIN"/>
    <property type="match status" value="1"/>
</dbReference>
<dbReference type="STRING" id="1122189.SAMN02745165_02784"/>
<evidence type="ECO:0000313" key="1">
    <source>
        <dbReference type="EMBL" id="SHJ61969.1"/>
    </source>
</evidence>
<dbReference type="RefSeq" id="WP_072909351.1">
    <property type="nucleotide sequence ID" value="NZ_FQZT01000011.1"/>
</dbReference>
<keyword evidence="2" id="KW-1185">Reference proteome</keyword>
<proteinExistence type="predicted"/>
<dbReference type="Proteomes" id="UP000184171">
    <property type="component" value="Unassembled WGS sequence"/>
</dbReference>
<accession>A0A1M6KSR5</accession>
<reference evidence="1 2" key="1">
    <citation type="submission" date="2016-11" db="EMBL/GenBank/DDBJ databases">
        <authorList>
            <person name="Jaros S."/>
            <person name="Januszkiewicz K."/>
            <person name="Wedrychowicz H."/>
        </authorList>
    </citation>
    <scope>NUCLEOTIDE SEQUENCE [LARGE SCALE GENOMIC DNA]</scope>
    <source>
        <strain evidence="1 2">DSM 5091</strain>
    </source>
</reference>
<dbReference type="AlphaFoldDB" id="A0A1M6KSR5"/>
<name>A0A1M6KSR5_MALRU</name>
<evidence type="ECO:0008006" key="3">
    <source>
        <dbReference type="Google" id="ProtNLM"/>
    </source>
</evidence>
<gene>
    <name evidence="1" type="ORF">SAMN02745165_02784</name>
</gene>
<dbReference type="EMBL" id="FQZT01000011">
    <property type="protein sequence ID" value="SHJ61969.1"/>
    <property type="molecule type" value="Genomic_DNA"/>
</dbReference>
<organism evidence="1 2">
    <name type="scientific">Malonomonas rubra DSM 5091</name>
    <dbReference type="NCBI Taxonomy" id="1122189"/>
    <lineage>
        <taxon>Bacteria</taxon>
        <taxon>Pseudomonadati</taxon>
        <taxon>Thermodesulfobacteriota</taxon>
        <taxon>Desulfuromonadia</taxon>
        <taxon>Desulfuromonadales</taxon>
        <taxon>Geopsychrobacteraceae</taxon>
        <taxon>Malonomonas</taxon>
    </lineage>
</organism>